<dbReference type="OrthoDB" id="3893at2"/>
<feature type="chain" id="PRO_5003540885" evidence="2">
    <location>
        <begin position="21"/>
        <end position="354"/>
    </location>
</feature>
<keyword evidence="2" id="KW-0732">Signal</keyword>
<dbReference type="RefSeq" id="WP_008523051.1">
    <property type="nucleotide sequence ID" value="NZ_CM001376.1"/>
</dbReference>
<proteinExistence type="predicted"/>
<organism evidence="3 4">
    <name type="scientific">Jonquetella anthropi DSM 22815</name>
    <dbReference type="NCBI Taxonomy" id="885272"/>
    <lineage>
        <taxon>Bacteria</taxon>
        <taxon>Thermotogati</taxon>
        <taxon>Synergistota</taxon>
        <taxon>Synergistia</taxon>
        <taxon>Synergistales</taxon>
        <taxon>Dethiosulfovibrionaceae</taxon>
        <taxon>Jonquetella</taxon>
    </lineage>
</organism>
<dbReference type="eggNOG" id="ENOG5030K2H">
    <property type="taxonomic scope" value="Bacteria"/>
</dbReference>
<feature type="signal peptide" evidence="2">
    <location>
        <begin position="1"/>
        <end position="20"/>
    </location>
</feature>
<name>H0UL44_9BACT</name>
<feature type="region of interest" description="Disordered" evidence="1">
    <location>
        <begin position="324"/>
        <end position="354"/>
    </location>
</feature>
<evidence type="ECO:0000313" key="4">
    <source>
        <dbReference type="Proteomes" id="UP000003806"/>
    </source>
</evidence>
<accession>H0UL44</accession>
<dbReference type="AlphaFoldDB" id="H0UL44"/>
<dbReference type="STRING" id="885272.JonanDRAFT_1032"/>
<dbReference type="EMBL" id="CM001376">
    <property type="protein sequence ID" value="EHM13403.1"/>
    <property type="molecule type" value="Genomic_DNA"/>
</dbReference>
<protein>
    <submittedName>
        <fullName evidence="3">Uncharacterized protein</fullName>
    </submittedName>
</protein>
<sequence>MKKILLAVILICVGVSLALAASDEGQLASQMSRLEEVVYGQARLGGLDARLGAVEKDLFGRELPGSLAERSNALANFIEQGSGDQPSLLFKLGVIEWAAASKGGDRLAPLTKRVPELEASLEGEAMSEKPLAMRVERLLSKVVSEPLAVQSATLPTDTVVRAELLQDLKPATTKKGDVIQAVLTHDVVIEPNLLVAPRGSLLQGVVTKVKKPGIFGQPSEIRFNVDKLLPLGPDPIPLAQGEASKKAAQFEFSYASAAGASILGAAVLGPVGLVGGLFVRGNAKTIPAGTVFYAQTVQEQSVQAYVVPASLNSMLQTKFIDESAGNAGKSPAVKSGDAPKKPASKNADREVDSL</sequence>
<keyword evidence="4" id="KW-1185">Reference proteome</keyword>
<dbReference type="Proteomes" id="UP000003806">
    <property type="component" value="Chromosome"/>
</dbReference>
<reference evidence="3 4" key="1">
    <citation type="submission" date="2011-11" db="EMBL/GenBank/DDBJ databases">
        <title>The Noncontiguous Finished genome of Jonquetella anthropi DSM 22815.</title>
        <authorList>
            <consortium name="US DOE Joint Genome Institute (JGI-PGF)"/>
            <person name="Lucas S."/>
            <person name="Copeland A."/>
            <person name="Lapidus A."/>
            <person name="Glavina del Rio T."/>
            <person name="Dalin E."/>
            <person name="Tice H."/>
            <person name="Bruce D."/>
            <person name="Goodwin L."/>
            <person name="Pitluck S."/>
            <person name="Peters L."/>
            <person name="Mikhailova N."/>
            <person name="Held B."/>
            <person name="Kyrpides N."/>
            <person name="Mavromatis K."/>
            <person name="Ivanova N."/>
            <person name="Markowitz V."/>
            <person name="Cheng J.-F."/>
            <person name="Hugenholtz P."/>
            <person name="Woyke T."/>
            <person name="Wu D."/>
            <person name="Gronow S."/>
            <person name="Wellnitz S."/>
            <person name="Brambilla E."/>
            <person name="Klenk H.-P."/>
            <person name="Eisen J.A."/>
        </authorList>
    </citation>
    <scope>NUCLEOTIDE SEQUENCE [LARGE SCALE GENOMIC DNA]</scope>
    <source>
        <strain evidence="3 4">DSM 22815</strain>
    </source>
</reference>
<gene>
    <name evidence="3" type="ORF">JonanDRAFT_1032</name>
</gene>
<dbReference type="HOGENOM" id="CLU_050341_0_0_0"/>
<evidence type="ECO:0000256" key="1">
    <source>
        <dbReference type="SAM" id="MobiDB-lite"/>
    </source>
</evidence>
<evidence type="ECO:0000256" key="2">
    <source>
        <dbReference type="SAM" id="SignalP"/>
    </source>
</evidence>
<evidence type="ECO:0000313" key="3">
    <source>
        <dbReference type="EMBL" id="EHM13403.1"/>
    </source>
</evidence>